<dbReference type="Proteomes" id="UP000830434">
    <property type="component" value="Chromosome"/>
</dbReference>
<dbReference type="InterPro" id="IPR038144">
    <property type="entry name" value="IPI"/>
</dbReference>
<dbReference type="GeneID" id="72191603"/>
<organism evidence="2 3">
    <name type="scientific">Halorussus gelatinilyticus</name>
    <dbReference type="NCBI Taxonomy" id="2937524"/>
    <lineage>
        <taxon>Archaea</taxon>
        <taxon>Methanobacteriati</taxon>
        <taxon>Methanobacteriota</taxon>
        <taxon>Stenosarchaea group</taxon>
        <taxon>Halobacteria</taxon>
        <taxon>Halobacteriales</taxon>
        <taxon>Haladaptataceae</taxon>
        <taxon>Halorussus</taxon>
    </lineage>
</organism>
<dbReference type="AlphaFoldDB" id="A0A8U0IGV9"/>
<name>A0A8U0IGV9_9EURY</name>
<feature type="domain" description="Intracellular proteinase inhibitor BsuPI" evidence="1">
    <location>
        <begin position="4"/>
        <end position="98"/>
    </location>
</feature>
<protein>
    <recommendedName>
        <fullName evidence="1">Intracellular proteinase inhibitor BsuPI domain-containing protein</fullName>
    </recommendedName>
</protein>
<sequence>MTLQSSVDVTVESDRVVFEYTVENVGDAPEDVQFRSSLLADFAVLDGDDEVWRASDGQMFTQMIQTETFDADASRTFTEEWDDPAPGDYTVVAALNATGDDAEARTGFSV</sequence>
<evidence type="ECO:0000313" key="3">
    <source>
        <dbReference type="Proteomes" id="UP000830434"/>
    </source>
</evidence>
<evidence type="ECO:0000313" key="2">
    <source>
        <dbReference type="EMBL" id="UPW00213.1"/>
    </source>
</evidence>
<gene>
    <name evidence="2" type="ORF">M0R88_17070</name>
</gene>
<keyword evidence="3" id="KW-1185">Reference proteome</keyword>
<evidence type="ECO:0000259" key="1">
    <source>
        <dbReference type="Pfam" id="PF12690"/>
    </source>
</evidence>
<dbReference type="EMBL" id="CP096658">
    <property type="protein sequence ID" value="UPW00213.1"/>
    <property type="molecule type" value="Genomic_DNA"/>
</dbReference>
<dbReference type="InterPro" id="IPR020481">
    <property type="entry name" value="Intracell_prot_inh_BsuPI"/>
</dbReference>
<accession>A0A8U0IGV9</accession>
<reference evidence="2" key="1">
    <citation type="submission" date="2022-04" db="EMBL/GenBank/DDBJ databases">
        <title>Diverse halophilic archaea isolated from saline environments.</title>
        <authorList>
            <person name="Cui H.-L."/>
        </authorList>
    </citation>
    <scope>NUCLEOTIDE SEQUENCE</scope>
    <source>
        <strain evidence="2">XZYJT40</strain>
    </source>
</reference>
<dbReference type="Gene3D" id="2.60.40.2360">
    <property type="entry name" value="Intracellular proteinase inhibitor BsuPI"/>
    <property type="match status" value="1"/>
</dbReference>
<dbReference type="Pfam" id="PF12690">
    <property type="entry name" value="BsuPI"/>
    <property type="match status" value="1"/>
</dbReference>
<dbReference type="RefSeq" id="WP_248654627.1">
    <property type="nucleotide sequence ID" value="NZ_CP096658.1"/>
</dbReference>
<proteinExistence type="predicted"/>
<dbReference type="KEGG" id="haxz:M0R88_17070"/>